<dbReference type="GO" id="GO:0016020">
    <property type="term" value="C:membrane"/>
    <property type="evidence" value="ECO:0007669"/>
    <property type="project" value="UniProtKB-SubCell"/>
</dbReference>
<feature type="non-terminal residue" evidence="8">
    <location>
        <position position="330"/>
    </location>
</feature>
<feature type="transmembrane region" description="Helical" evidence="6">
    <location>
        <begin position="45"/>
        <end position="69"/>
    </location>
</feature>
<evidence type="ECO:0000313" key="8">
    <source>
        <dbReference type="EMBL" id="KAG9242572.1"/>
    </source>
</evidence>
<keyword evidence="3 6" id="KW-1133">Transmembrane helix</keyword>
<keyword evidence="9" id="KW-1185">Reference proteome</keyword>
<keyword evidence="2 6" id="KW-0812">Transmembrane</keyword>
<name>A0A9P7YZG4_9HELO</name>
<dbReference type="Proteomes" id="UP000887226">
    <property type="component" value="Unassembled WGS sequence"/>
</dbReference>
<dbReference type="EMBL" id="MU254059">
    <property type="protein sequence ID" value="KAG9242572.1"/>
    <property type="molecule type" value="Genomic_DNA"/>
</dbReference>
<evidence type="ECO:0000259" key="7">
    <source>
        <dbReference type="Pfam" id="PF20684"/>
    </source>
</evidence>
<feature type="domain" description="Rhodopsin" evidence="7">
    <location>
        <begin position="29"/>
        <end position="271"/>
    </location>
</feature>
<reference evidence="8" key="1">
    <citation type="journal article" date="2021" name="IMA Fungus">
        <title>Genomic characterization of three marine fungi, including Emericellopsis atlantica sp. nov. with signatures of a generalist lifestyle and marine biomass degradation.</title>
        <authorList>
            <person name="Hagestad O.C."/>
            <person name="Hou L."/>
            <person name="Andersen J.H."/>
            <person name="Hansen E.H."/>
            <person name="Altermark B."/>
            <person name="Li C."/>
            <person name="Kuhnert E."/>
            <person name="Cox R.J."/>
            <person name="Crous P.W."/>
            <person name="Spatafora J.W."/>
            <person name="Lail K."/>
            <person name="Amirebrahimi M."/>
            <person name="Lipzen A."/>
            <person name="Pangilinan J."/>
            <person name="Andreopoulos W."/>
            <person name="Hayes R.D."/>
            <person name="Ng V."/>
            <person name="Grigoriev I.V."/>
            <person name="Jackson S.A."/>
            <person name="Sutton T.D.S."/>
            <person name="Dobson A.D.W."/>
            <person name="Rama T."/>
        </authorList>
    </citation>
    <scope>NUCLEOTIDE SEQUENCE</scope>
    <source>
        <strain evidence="8">TRa3180A</strain>
    </source>
</reference>
<evidence type="ECO:0000313" key="9">
    <source>
        <dbReference type="Proteomes" id="UP000887226"/>
    </source>
</evidence>
<dbReference type="PANTHER" id="PTHR33048">
    <property type="entry name" value="PTH11-LIKE INTEGRAL MEMBRANE PROTEIN (AFU_ORTHOLOGUE AFUA_5G11245)"/>
    <property type="match status" value="1"/>
</dbReference>
<organism evidence="8 9">
    <name type="scientific">Calycina marina</name>
    <dbReference type="NCBI Taxonomy" id="1763456"/>
    <lineage>
        <taxon>Eukaryota</taxon>
        <taxon>Fungi</taxon>
        <taxon>Dikarya</taxon>
        <taxon>Ascomycota</taxon>
        <taxon>Pezizomycotina</taxon>
        <taxon>Leotiomycetes</taxon>
        <taxon>Helotiales</taxon>
        <taxon>Pezizellaceae</taxon>
        <taxon>Calycina</taxon>
    </lineage>
</organism>
<comment type="similarity">
    <text evidence="5">Belongs to the SAT4 family.</text>
</comment>
<dbReference type="InterPro" id="IPR049326">
    <property type="entry name" value="Rhodopsin_dom_fungi"/>
</dbReference>
<feature type="transmembrane region" description="Helical" evidence="6">
    <location>
        <begin position="124"/>
        <end position="145"/>
    </location>
</feature>
<dbReference type="Pfam" id="PF20684">
    <property type="entry name" value="Fung_rhodopsin"/>
    <property type="match status" value="1"/>
</dbReference>
<feature type="transmembrane region" description="Helical" evidence="6">
    <location>
        <begin position="209"/>
        <end position="227"/>
    </location>
</feature>
<dbReference type="OrthoDB" id="3936451at2759"/>
<accession>A0A9P7YZG4</accession>
<comment type="subcellular location">
    <subcellularLocation>
        <location evidence="1">Membrane</location>
        <topology evidence="1">Multi-pass membrane protein</topology>
    </subcellularLocation>
</comment>
<evidence type="ECO:0000256" key="2">
    <source>
        <dbReference type="ARBA" id="ARBA00022692"/>
    </source>
</evidence>
<evidence type="ECO:0000256" key="3">
    <source>
        <dbReference type="ARBA" id="ARBA00022989"/>
    </source>
</evidence>
<evidence type="ECO:0000256" key="1">
    <source>
        <dbReference type="ARBA" id="ARBA00004141"/>
    </source>
</evidence>
<keyword evidence="4 6" id="KW-0472">Membrane</keyword>
<dbReference type="InterPro" id="IPR052337">
    <property type="entry name" value="SAT4-like"/>
</dbReference>
<feature type="transmembrane region" description="Helical" evidence="6">
    <location>
        <begin position="175"/>
        <end position="197"/>
    </location>
</feature>
<gene>
    <name evidence="8" type="ORF">BJ878DRAFT_388800</name>
</gene>
<dbReference type="PANTHER" id="PTHR33048:SF96">
    <property type="entry name" value="INTEGRAL MEMBRANE PROTEIN"/>
    <property type="match status" value="1"/>
</dbReference>
<dbReference type="AlphaFoldDB" id="A0A9P7YZG4"/>
<feature type="transmembrane region" description="Helical" evidence="6">
    <location>
        <begin position="89"/>
        <end position="112"/>
    </location>
</feature>
<evidence type="ECO:0000256" key="6">
    <source>
        <dbReference type="SAM" id="Phobius"/>
    </source>
</evidence>
<feature type="transmembrane region" description="Helical" evidence="6">
    <location>
        <begin position="12"/>
        <end position="33"/>
    </location>
</feature>
<evidence type="ECO:0000256" key="5">
    <source>
        <dbReference type="ARBA" id="ARBA00038359"/>
    </source>
</evidence>
<comment type="caution">
    <text evidence="8">The sequence shown here is derived from an EMBL/GenBank/DDBJ whole genome shotgun (WGS) entry which is preliminary data.</text>
</comment>
<feature type="transmembrane region" description="Helical" evidence="6">
    <location>
        <begin position="247"/>
        <end position="266"/>
    </location>
</feature>
<evidence type="ECO:0000256" key="4">
    <source>
        <dbReference type="ARBA" id="ARBA00023136"/>
    </source>
</evidence>
<sequence length="330" mass="36058">MTVTPEGRAPVFIAVYSVMLALSTAFVWARVYTRAFVVKNLGADDYCAFISWILFVFFYSFATAGAHHGTGQHLSNILPATEFPIAMKWWWACEPVYVLCSMALKLSIAFMLLRLTIVRTHRCIIYAVTAVTQAYSVFYFFLFVFQCRPSSYFWTQYTGGEGSCLPGDVVVSATYGYSAILCLGDWIFAILPVFMVWDLQMNRSTKISVASILAMGAIASTATVIRFPYVASLADTTDFLYATVDLAIWSIVETGLGLIACSAATLRPLARTLFANTSFLGSSGARCGTTNHWPSTGGAEGYIRSGADDSYGMRSDLGKKRGVTTTVQAG</sequence>
<protein>
    <recommendedName>
        <fullName evidence="7">Rhodopsin domain-containing protein</fullName>
    </recommendedName>
</protein>
<proteinExistence type="inferred from homology"/>